<reference evidence="6 7" key="1">
    <citation type="submission" date="2015-12" db="EMBL/GenBank/DDBJ databases">
        <title>Bacillus cereus Group isolate.</title>
        <authorList>
            <person name="Kovac J."/>
        </authorList>
    </citation>
    <scope>NUCLEOTIDE SEQUENCE [LARGE SCALE GENOMIC DNA]</scope>
    <source>
        <strain evidence="6 7">FSL K6-0073</strain>
    </source>
</reference>
<evidence type="ECO:0000313" key="6">
    <source>
        <dbReference type="EMBL" id="KXY26717.1"/>
    </source>
</evidence>
<dbReference type="InterPro" id="IPR052374">
    <property type="entry name" value="SERAC1"/>
</dbReference>
<name>A0A9X0SJB7_BACCE</name>
<evidence type="ECO:0000256" key="4">
    <source>
        <dbReference type="ARBA" id="ARBA00023136"/>
    </source>
</evidence>
<dbReference type="AlphaFoldDB" id="A0A9X0SJB7"/>
<dbReference type="SUPFAM" id="SSF53474">
    <property type="entry name" value="alpha/beta-Hydrolases"/>
    <property type="match status" value="1"/>
</dbReference>
<evidence type="ECO:0000256" key="2">
    <source>
        <dbReference type="ARBA" id="ARBA00004370"/>
    </source>
</evidence>
<dbReference type="GO" id="GO:0016020">
    <property type="term" value="C:membrane"/>
    <property type="evidence" value="ECO:0007669"/>
    <property type="project" value="UniProtKB-SubCell"/>
</dbReference>
<gene>
    <name evidence="6" type="ORF">AT268_04370</name>
</gene>
<dbReference type="RefSeq" id="WP_061664709.1">
    <property type="nucleotide sequence ID" value="NZ_LOMO01000276.1"/>
</dbReference>
<dbReference type="InterPro" id="IPR029058">
    <property type="entry name" value="AB_hydrolase_fold"/>
</dbReference>
<dbReference type="EMBL" id="LOMO01000276">
    <property type="protein sequence ID" value="KXY26717.1"/>
    <property type="molecule type" value="Genomic_DNA"/>
</dbReference>
<dbReference type="GO" id="GO:0016788">
    <property type="term" value="F:hydrolase activity, acting on ester bonds"/>
    <property type="evidence" value="ECO:0007669"/>
    <property type="project" value="InterPro"/>
</dbReference>
<dbReference type="Gene3D" id="3.40.50.1820">
    <property type="entry name" value="alpha/beta hydrolase"/>
    <property type="match status" value="1"/>
</dbReference>
<dbReference type="Proteomes" id="UP000075476">
    <property type="component" value="Unassembled WGS sequence"/>
</dbReference>
<comment type="subcellular location">
    <subcellularLocation>
        <location evidence="1">Endoplasmic reticulum</location>
    </subcellularLocation>
    <subcellularLocation>
        <location evidence="2">Membrane</location>
    </subcellularLocation>
</comment>
<dbReference type="InterPro" id="IPR012908">
    <property type="entry name" value="PGAP1-ab_dom-like"/>
</dbReference>
<dbReference type="PANTHER" id="PTHR48182:SF2">
    <property type="entry name" value="PROTEIN SERAC1"/>
    <property type="match status" value="1"/>
</dbReference>
<comment type="caution">
    <text evidence="6">The sequence shown here is derived from an EMBL/GenBank/DDBJ whole genome shotgun (WGS) entry which is preliminary data.</text>
</comment>
<proteinExistence type="predicted"/>
<keyword evidence="4" id="KW-0472">Membrane</keyword>
<evidence type="ECO:0000313" key="7">
    <source>
        <dbReference type="Proteomes" id="UP000075476"/>
    </source>
</evidence>
<dbReference type="PANTHER" id="PTHR48182">
    <property type="entry name" value="PROTEIN SERAC1"/>
    <property type="match status" value="1"/>
</dbReference>
<evidence type="ECO:0000256" key="3">
    <source>
        <dbReference type="ARBA" id="ARBA00022824"/>
    </source>
</evidence>
<dbReference type="Pfam" id="PF07819">
    <property type="entry name" value="PGAP1"/>
    <property type="match status" value="1"/>
</dbReference>
<protein>
    <recommendedName>
        <fullName evidence="5">GPI inositol-deacylase PGAP1-like alpha/beta domain-containing protein</fullName>
    </recommendedName>
</protein>
<feature type="domain" description="GPI inositol-deacylase PGAP1-like alpha/beta" evidence="5">
    <location>
        <begin position="107"/>
        <end position="208"/>
    </location>
</feature>
<evidence type="ECO:0000259" key="5">
    <source>
        <dbReference type="Pfam" id="PF07819"/>
    </source>
</evidence>
<organism evidence="6 7">
    <name type="scientific">Bacillus cereus</name>
    <dbReference type="NCBI Taxonomy" id="1396"/>
    <lineage>
        <taxon>Bacteria</taxon>
        <taxon>Bacillati</taxon>
        <taxon>Bacillota</taxon>
        <taxon>Bacilli</taxon>
        <taxon>Bacillales</taxon>
        <taxon>Bacillaceae</taxon>
        <taxon>Bacillus</taxon>
        <taxon>Bacillus cereus group</taxon>
    </lineage>
</organism>
<keyword evidence="3" id="KW-0256">Endoplasmic reticulum</keyword>
<evidence type="ECO:0000256" key="1">
    <source>
        <dbReference type="ARBA" id="ARBA00004240"/>
    </source>
</evidence>
<accession>A0A9X0SJB7</accession>
<sequence length="473" mass="55255">MNNIQFIKRSNQENLVIFIHGFQGGIETWRYNEKSFFPELLLQDDYVKQHYDIACFSYYSKFIRPYSMEWLKNILDKILCSESSITRKNLDIESISDLLHTVIEIECGSYQRIVFIAHSMGGLVAKTYILKILEDEKINKVDLLISLAVPHQGTGLAGAGKILFGANRQLKDLAPLSSLVDKTTKKWVRYREHLPRVEYFYGKHDMVVNENSAIGIETKKTLGSFFDADHTSIAKPDSINSLIYKAVIKLLKNCLKESLVIMDVKLKAEKFNNENLTKKDVLQKISFIHKLEKISVRFQEEFHENFIGNIDLPLGLTQVNEWKNINQLAPNSNEVFLKDIQISSEALVDLEHVQLNLITLRTWVLEKKYEFIDLASQIDMEIYQQVIKLFKTIDRGFEEVLSSNNWFLYIPSNQSKINNIEHLKRREGEVDSIRLNKLIWEIHFLFINVWDSIIPEFIEIIINQLHKYEEKKF</sequence>